<proteinExistence type="predicted"/>
<keyword evidence="1" id="KW-0732">Signal</keyword>
<evidence type="ECO:0000313" key="3">
    <source>
        <dbReference type="Proteomes" id="UP000054558"/>
    </source>
</evidence>
<sequence length="243" mass="26452">MAGAHAADLDLLLMSTLIETLVHAGLTKEELRHYLPAARDDIVKAHQKGRIAVFDPATRRLKRAEEIFPAGVSNNLSLQCVAVGLYNGVNVYICIDALTNKRCRKIKWSDLFPRVTRSQSLGQKGLWEALDFLLSLIAANRTLCLTVKAYLDGYFVEAGTAACNTATRARLEACFAHMLAAFPTPAANPVPNMVSNDDTMASPDALAFDPLFICNLPNIEDVDEADFADLLRAFGAEAAQDQA</sequence>
<accession>A0A1Y1ITH0</accession>
<evidence type="ECO:0000256" key="1">
    <source>
        <dbReference type="SAM" id="SignalP"/>
    </source>
</evidence>
<keyword evidence="3" id="KW-1185">Reference proteome</keyword>
<dbReference type="EMBL" id="DF238026">
    <property type="protein sequence ID" value="GAQ92631.1"/>
    <property type="molecule type" value="Genomic_DNA"/>
</dbReference>
<protein>
    <submittedName>
        <fullName evidence="2">Uncharacterized protein</fullName>
    </submittedName>
</protein>
<name>A0A1Y1ITH0_KLENI</name>
<feature type="signal peptide" evidence="1">
    <location>
        <begin position="1"/>
        <end position="24"/>
    </location>
</feature>
<gene>
    <name evidence="2" type="ORF">KFL_010770040</name>
</gene>
<dbReference type="AlphaFoldDB" id="A0A1Y1ITH0"/>
<reference evidence="2 3" key="1">
    <citation type="journal article" date="2014" name="Nat. Commun.">
        <title>Klebsormidium flaccidum genome reveals primary factors for plant terrestrial adaptation.</title>
        <authorList>
            <person name="Hori K."/>
            <person name="Maruyama F."/>
            <person name="Fujisawa T."/>
            <person name="Togashi T."/>
            <person name="Yamamoto N."/>
            <person name="Seo M."/>
            <person name="Sato S."/>
            <person name="Yamada T."/>
            <person name="Mori H."/>
            <person name="Tajima N."/>
            <person name="Moriyama T."/>
            <person name="Ikeuchi M."/>
            <person name="Watanabe M."/>
            <person name="Wada H."/>
            <person name="Kobayashi K."/>
            <person name="Saito M."/>
            <person name="Masuda T."/>
            <person name="Sasaki-Sekimoto Y."/>
            <person name="Mashiguchi K."/>
            <person name="Awai K."/>
            <person name="Shimojima M."/>
            <person name="Masuda S."/>
            <person name="Iwai M."/>
            <person name="Nobusawa T."/>
            <person name="Narise T."/>
            <person name="Kondo S."/>
            <person name="Saito H."/>
            <person name="Sato R."/>
            <person name="Murakawa M."/>
            <person name="Ihara Y."/>
            <person name="Oshima-Yamada Y."/>
            <person name="Ohtaka K."/>
            <person name="Satoh M."/>
            <person name="Sonobe K."/>
            <person name="Ishii M."/>
            <person name="Ohtani R."/>
            <person name="Kanamori-Sato M."/>
            <person name="Honoki R."/>
            <person name="Miyazaki D."/>
            <person name="Mochizuki H."/>
            <person name="Umetsu J."/>
            <person name="Higashi K."/>
            <person name="Shibata D."/>
            <person name="Kamiya Y."/>
            <person name="Sato N."/>
            <person name="Nakamura Y."/>
            <person name="Tabata S."/>
            <person name="Ida S."/>
            <person name="Kurokawa K."/>
            <person name="Ohta H."/>
        </authorList>
    </citation>
    <scope>NUCLEOTIDE SEQUENCE [LARGE SCALE GENOMIC DNA]</scope>
    <source>
        <strain evidence="2 3">NIES-2285</strain>
    </source>
</reference>
<dbReference type="Proteomes" id="UP000054558">
    <property type="component" value="Unassembled WGS sequence"/>
</dbReference>
<evidence type="ECO:0000313" key="2">
    <source>
        <dbReference type="EMBL" id="GAQ92631.1"/>
    </source>
</evidence>
<organism evidence="2 3">
    <name type="scientific">Klebsormidium nitens</name>
    <name type="common">Green alga</name>
    <name type="synonym">Ulothrix nitens</name>
    <dbReference type="NCBI Taxonomy" id="105231"/>
    <lineage>
        <taxon>Eukaryota</taxon>
        <taxon>Viridiplantae</taxon>
        <taxon>Streptophyta</taxon>
        <taxon>Klebsormidiophyceae</taxon>
        <taxon>Klebsormidiales</taxon>
        <taxon>Klebsormidiaceae</taxon>
        <taxon>Klebsormidium</taxon>
    </lineage>
</organism>
<feature type="chain" id="PRO_5012485733" evidence="1">
    <location>
        <begin position="25"/>
        <end position="243"/>
    </location>
</feature>